<keyword evidence="5" id="KW-1185">Reference proteome</keyword>
<dbReference type="InterPro" id="IPR019734">
    <property type="entry name" value="TPR_rpt"/>
</dbReference>
<dbReference type="PROSITE" id="PS50005">
    <property type="entry name" value="TPR"/>
    <property type="match status" value="4"/>
</dbReference>
<dbReference type="Pfam" id="PF14559">
    <property type="entry name" value="TPR_19"/>
    <property type="match status" value="3"/>
</dbReference>
<feature type="repeat" description="TPR" evidence="3">
    <location>
        <begin position="804"/>
        <end position="837"/>
    </location>
</feature>
<evidence type="ECO:0000313" key="5">
    <source>
        <dbReference type="Proteomes" id="UP001520878"/>
    </source>
</evidence>
<feature type="repeat" description="TPR" evidence="3">
    <location>
        <begin position="364"/>
        <end position="397"/>
    </location>
</feature>
<dbReference type="PROSITE" id="PS51257">
    <property type="entry name" value="PROKAR_LIPOPROTEIN"/>
    <property type="match status" value="1"/>
</dbReference>
<organism evidence="4 5">
    <name type="scientific">Fluctibacter halophilus</name>
    <dbReference type="NCBI Taxonomy" id="226011"/>
    <lineage>
        <taxon>Bacteria</taxon>
        <taxon>Pseudomonadati</taxon>
        <taxon>Pseudomonadota</taxon>
        <taxon>Gammaproteobacteria</taxon>
        <taxon>Alteromonadales</taxon>
        <taxon>Alteromonadaceae</taxon>
        <taxon>Fluctibacter</taxon>
    </lineage>
</organism>
<dbReference type="SUPFAM" id="SSF48452">
    <property type="entry name" value="TPR-like"/>
    <property type="match status" value="5"/>
</dbReference>
<dbReference type="EMBL" id="JAJEWP010000001">
    <property type="protein sequence ID" value="MCC2614887.1"/>
    <property type="molecule type" value="Genomic_DNA"/>
</dbReference>
<dbReference type="SMART" id="SM00028">
    <property type="entry name" value="TPR"/>
    <property type="match status" value="11"/>
</dbReference>
<keyword evidence="2 3" id="KW-0802">TPR repeat</keyword>
<protein>
    <submittedName>
        <fullName evidence="4">PEP-CTERM system TPR-repeat protein PrsT</fullName>
    </submittedName>
</protein>
<proteinExistence type="predicted"/>
<keyword evidence="1" id="KW-0677">Repeat</keyword>
<dbReference type="InterPro" id="IPR014266">
    <property type="entry name" value="PEP-CTERM_TPR_PrsT"/>
</dbReference>
<dbReference type="PANTHER" id="PTHR12558:SF13">
    <property type="entry name" value="CELL DIVISION CYCLE PROTEIN 27 HOMOLOG"/>
    <property type="match status" value="1"/>
</dbReference>
<dbReference type="InterPro" id="IPR013105">
    <property type="entry name" value="TPR_2"/>
</dbReference>
<comment type="caution">
    <text evidence="4">The sequence shown here is derived from an EMBL/GenBank/DDBJ whole genome shotgun (WGS) entry which is preliminary data.</text>
</comment>
<dbReference type="Pfam" id="PF12895">
    <property type="entry name" value="ANAPC3"/>
    <property type="match status" value="1"/>
</dbReference>
<evidence type="ECO:0000313" key="4">
    <source>
        <dbReference type="EMBL" id="MCC2614887.1"/>
    </source>
</evidence>
<feature type="repeat" description="TPR" evidence="3">
    <location>
        <begin position="597"/>
        <end position="630"/>
    </location>
</feature>
<dbReference type="Proteomes" id="UP001520878">
    <property type="component" value="Unassembled WGS sequence"/>
</dbReference>
<evidence type="ECO:0000256" key="3">
    <source>
        <dbReference type="PROSITE-ProRule" id="PRU00339"/>
    </source>
</evidence>
<accession>A0ABS8G2T0</accession>
<dbReference type="Gene3D" id="1.25.40.10">
    <property type="entry name" value="Tetratricopeptide repeat domain"/>
    <property type="match status" value="5"/>
</dbReference>
<dbReference type="NCBIfam" id="TIGR02917">
    <property type="entry name" value="PEP_TPR_lipo"/>
    <property type="match status" value="1"/>
</dbReference>
<dbReference type="Pfam" id="PF13432">
    <property type="entry name" value="TPR_16"/>
    <property type="match status" value="1"/>
</dbReference>
<dbReference type="InterPro" id="IPR011990">
    <property type="entry name" value="TPR-like_helical_dom_sf"/>
</dbReference>
<gene>
    <name evidence="4" type="primary">prsT</name>
    <name evidence="4" type="ORF">LJ739_01370</name>
</gene>
<evidence type="ECO:0000256" key="2">
    <source>
        <dbReference type="ARBA" id="ARBA00022803"/>
    </source>
</evidence>
<dbReference type="RefSeq" id="WP_229156803.1">
    <property type="nucleotide sequence ID" value="NZ_JAJEWP010000001.1"/>
</dbReference>
<name>A0ABS8G2T0_9ALTE</name>
<dbReference type="Pfam" id="PF07719">
    <property type="entry name" value="TPR_2"/>
    <property type="match status" value="1"/>
</dbReference>
<sequence>MKTFRKHALASSLVVLLGTGCSQQSSDELVAKAQSHMAQQNHAAAIIELKNAVMQSPDDPTVRALLGEAYVEDGQLLAAEKELNKALDNGASAERVLPKLAFALYHSEQLEGFERLAGMLDGVSPQTVNIVNLYRLLAALRLPDNGGESPTTLLQQLQGTEATLGNAYVLLNNNANAEAVAALSQLPAGEYVPEQAFLRGVAAFRQGDYDSAVTAFEQVKTVVPHPNSTNFHLIEALMQAGQWDKAISRVDALFAMNKNSPMTNFYKARLAYREDNYEPAMQFAEQAIQNGVDTVQARIIAGVSAHRLAANEQALKHLVNVTNREGFNNGAVERLLAQVQLRLGYTEEAAATLRNINERQLADASMYAEAGMQLAASGDLDEARGFMNQATSLDDDNLDFKVQRALMNAGINEQAVIDELRDVVAQDPDKRVAWIQLAKAHLRSNDQAAAVEVAKQWQQHAPVQGRVLEGFVYLEGQDYVNAASVLESVLAENPQQMDAQLYLVDAYQRGQQPEKAYALAKQVLTEQPDNMKGILALVVLADTLDQRKDMQDFLNGLTGKASELSLPTVGLALDARYHDDPERAIALLEPKQGGLNTLGKMTLGDAYFQAGQYRQAMQFYQGWVEQEPASQMANLRLIGMNELMGDNAQALTLTEAAQRHLPNVTVFKLLEINYRTKLGEIARAEELLKAAKSLPMSDRERLSLSLYEGQVAVVKKRYAHALTLLSDYHRRSPSFLSAILIAKSQVGVGEVEKARATLEAQMGKVSTATPAMLHVVAEFYLQNGYYQDAFDSYERLAEKDQNDFFALNNLAYVAMQLEQWDKAEAAATKALALAPENPYVLDTAGTIAFERGNIDQAFTHLYKANERLPQASDIAVHLAKVYTQLGNAQKAREVLQRVKSPSDAVREMLQSLPR</sequence>
<evidence type="ECO:0000256" key="1">
    <source>
        <dbReference type="ARBA" id="ARBA00022737"/>
    </source>
</evidence>
<reference evidence="4 5" key="1">
    <citation type="submission" date="2021-10" db="EMBL/GenBank/DDBJ databases">
        <title>Draft genome of Aestuariibacter halophilus JC2043.</title>
        <authorList>
            <person name="Emsley S.A."/>
            <person name="Pfannmuller K.M."/>
            <person name="Ushijima B."/>
            <person name="Saw J.H."/>
            <person name="Videau P."/>
        </authorList>
    </citation>
    <scope>NUCLEOTIDE SEQUENCE [LARGE SCALE GENOMIC DNA]</scope>
    <source>
        <strain evidence="4 5">JC2043</strain>
    </source>
</reference>
<feature type="repeat" description="TPR" evidence="3">
    <location>
        <begin position="193"/>
        <end position="226"/>
    </location>
</feature>
<dbReference type="PANTHER" id="PTHR12558">
    <property type="entry name" value="CELL DIVISION CYCLE 16,23,27"/>
    <property type="match status" value="1"/>
</dbReference>